<dbReference type="PANTHER" id="PTHR44942:SF4">
    <property type="entry name" value="METHYLTRANSFERASE TYPE 11 DOMAIN-CONTAINING PROTEIN"/>
    <property type="match status" value="1"/>
</dbReference>
<dbReference type="RefSeq" id="WP_210680400.1">
    <property type="nucleotide sequence ID" value="NZ_JAGMWN010000001.1"/>
</dbReference>
<organism evidence="5 6">
    <name type="scientific">Marivibrio halodurans</name>
    <dbReference type="NCBI Taxonomy" id="2039722"/>
    <lineage>
        <taxon>Bacteria</taxon>
        <taxon>Pseudomonadati</taxon>
        <taxon>Pseudomonadota</taxon>
        <taxon>Alphaproteobacteria</taxon>
        <taxon>Rhodospirillales</taxon>
        <taxon>Rhodospirillaceae</taxon>
        <taxon>Marivibrio</taxon>
    </lineage>
</organism>
<evidence type="ECO:0000259" key="4">
    <source>
        <dbReference type="Pfam" id="PF08241"/>
    </source>
</evidence>
<reference evidence="5" key="1">
    <citation type="submission" date="2021-04" db="EMBL/GenBank/DDBJ databases">
        <authorList>
            <person name="Zhang D.-C."/>
        </authorList>
    </citation>
    <scope>NUCLEOTIDE SEQUENCE</scope>
    <source>
        <strain evidence="5">CGMCC 1.15697</strain>
    </source>
</reference>
<dbReference type="Pfam" id="PF08241">
    <property type="entry name" value="Methyltransf_11"/>
    <property type="match status" value="1"/>
</dbReference>
<keyword evidence="6" id="KW-1185">Reference proteome</keyword>
<dbReference type="GO" id="GO:0032259">
    <property type="term" value="P:methylation"/>
    <property type="evidence" value="ECO:0007669"/>
    <property type="project" value="UniProtKB-KW"/>
</dbReference>
<protein>
    <submittedName>
        <fullName evidence="5">Class I SAM-dependent methyltransferase</fullName>
    </submittedName>
</protein>
<dbReference type="GO" id="GO:0008757">
    <property type="term" value="F:S-adenosylmethionine-dependent methyltransferase activity"/>
    <property type="evidence" value="ECO:0007669"/>
    <property type="project" value="InterPro"/>
</dbReference>
<proteinExistence type="inferred from homology"/>
<dbReference type="Proteomes" id="UP000672602">
    <property type="component" value="Unassembled WGS sequence"/>
</dbReference>
<dbReference type="InterPro" id="IPR051052">
    <property type="entry name" value="Diverse_substrate_MTase"/>
</dbReference>
<accession>A0A8J7V2J2</accession>
<dbReference type="AlphaFoldDB" id="A0A8J7V2J2"/>
<evidence type="ECO:0000256" key="2">
    <source>
        <dbReference type="ARBA" id="ARBA00022603"/>
    </source>
</evidence>
<comment type="similarity">
    <text evidence="1">Belongs to the methyltransferase superfamily.</text>
</comment>
<name>A0A8J7V2J2_9PROT</name>
<evidence type="ECO:0000256" key="1">
    <source>
        <dbReference type="ARBA" id="ARBA00008361"/>
    </source>
</evidence>
<evidence type="ECO:0000256" key="3">
    <source>
        <dbReference type="ARBA" id="ARBA00022679"/>
    </source>
</evidence>
<dbReference type="CDD" id="cd02440">
    <property type="entry name" value="AdoMet_MTases"/>
    <property type="match status" value="1"/>
</dbReference>
<dbReference type="InterPro" id="IPR029063">
    <property type="entry name" value="SAM-dependent_MTases_sf"/>
</dbReference>
<keyword evidence="3" id="KW-0808">Transferase</keyword>
<dbReference type="EMBL" id="JAGMWN010000001">
    <property type="protein sequence ID" value="MBP5855829.1"/>
    <property type="molecule type" value="Genomic_DNA"/>
</dbReference>
<sequence>MNLLGSGGFKDHFSASAAAYRRSRPGYPDGLFAWLAGLPAAGERNATAWDCGCGNGQASIGLARHVGHVIATDPSAGQVARAAAHPRIRYLAAPAERTPIAADSIDLVVAAQAAHWFDIDAFYREVRRVARPGAVVALITYGPLRASGTLDTVLSDIYHGPVNAHWPPERAHVEAGYRTLPFPFAEIAPPVFAMRARWPMERLVDYISTWSAVKVYREATGTDPIPEARARIADAWGDPMRRREIRWPLSLRVGHVHGDGMV</sequence>
<keyword evidence="2 5" id="KW-0489">Methyltransferase</keyword>
<evidence type="ECO:0000313" key="5">
    <source>
        <dbReference type="EMBL" id="MBP5855829.1"/>
    </source>
</evidence>
<dbReference type="InterPro" id="IPR013216">
    <property type="entry name" value="Methyltransf_11"/>
</dbReference>
<dbReference type="PANTHER" id="PTHR44942">
    <property type="entry name" value="METHYLTRANSF_11 DOMAIN-CONTAINING PROTEIN"/>
    <property type="match status" value="1"/>
</dbReference>
<dbReference type="SUPFAM" id="SSF53335">
    <property type="entry name" value="S-adenosyl-L-methionine-dependent methyltransferases"/>
    <property type="match status" value="1"/>
</dbReference>
<comment type="caution">
    <text evidence="5">The sequence shown here is derived from an EMBL/GenBank/DDBJ whole genome shotgun (WGS) entry which is preliminary data.</text>
</comment>
<gene>
    <name evidence="5" type="ORF">KAJ83_02330</name>
</gene>
<dbReference type="Gene3D" id="3.40.50.150">
    <property type="entry name" value="Vaccinia Virus protein VP39"/>
    <property type="match status" value="1"/>
</dbReference>
<evidence type="ECO:0000313" key="6">
    <source>
        <dbReference type="Proteomes" id="UP000672602"/>
    </source>
</evidence>
<feature type="domain" description="Methyltransferase type 11" evidence="4">
    <location>
        <begin position="50"/>
        <end position="137"/>
    </location>
</feature>